<dbReference type="SUPFAM" id="SSF55469">
    <property type="entry name" value="FMN-dependent nitroreductase-like"/>
    <property type="match status" value="1"/>
</dbReference>
<comment type="caution">
    <text evidence="12">The sequence shown here is derived from an EMBL/GenBank/DDBJ whole genome shotgun (WGS) entry which is preliminary data.</text>
</comment>
<evidence type="ECO:0000259" key="11">
    <source>
        <dbReference type="Pfam" id="PF01996"/>
    </source>
</evidence>
<dbReference type="InterPro" id="IPR000415">
    <property type="entry name" value="Nitroreductase-like"/>
</dbReference>
<evidence type="ECO:0000256" key="5">
    <source>
        <dbReference type="ARBA" id="ARBA00022958"/>
    </source>
</evidence>
<keyword evidence="2" id="KW-0479">Metal-binding</keyword>
<evidence type="ECO:0000313" key="13">
    <source>
        <dbReference type="Proteomes" id="UP000650511"/>
    </source>
</evidence>
<dbReference type="GO" id="GO:0052618">
    <property type="term" value="F:coenzyme F420-0:L-glutamate ligase activity"/>
    <property type="evidence" value="ECO:0007669"/>
    <property type="project" value="TreeGrafter"/>
</dbReference>
<keyword evidence="13" id="KW-1185">Reference proteome</keyword>
<feature type="region of interest" description="Disordered" evidence="9">
    <location>
        <begin position="421"/>
        <end position="442"/>
    </location>
</feature>
<dbReference type="GO" id="GO:0046872">
    <property type="term" value="F:metal ion binding"/>
    <property type="evidence" value="ECO:0007669"/>
    <property type="project" value="UniProtKB-KW"/>
</dbReference>
<keyword evidence="8" id="KW-0511">Multifunctional enzyme</keyword>
<evidence type="ECO:0000256" key="4">
    <source>
        <dbReference type="ARBA" id="ARBA00022842"/>
    </source>
</evidence>
<gene>
    <name evidence="12" type="primary">fbiB</name>
    <name evidence="12" type="ORF">GCM10011354_06380</name>
</gene>
<proteinExistence type="predicted"/>
<feature type="domain" description="Nitroreductase" evidence="10">
    <location>
        <begin position="250"/>
        <end position="421"/>
    </location>
</feature>
<dbReference type="NCBIfam" id="NF009810">
    <property type="entry name" value="PRK13294.1"/>
    <property type="match status" value="1"/>
</dbReference>
<dbReference type="Pfam" id="PF01996">
    <property type="entry name" value="F420_ligase"/>
    <property type="match status" value="1"/>
</dbReference>
<dbReference type="InterPro" id="IPR002847">
    <property type="entry name" value="F420-0_gamma-glut_ligase-dom"/>
</dbReference>
<sequence length="442" mass="46323">MTPRVEIVALPTSQRFAAGDDLAGALLDAAASAGVELRDGDVVCVASKVVSLVEDASEPLPPAADPRQARRELARRLADRVVADTPGVLVTQTPHGFVAANGGIDASNVSGDDLALLLPADPDASAARLRRQVRDRAGIRVGIVVTDTFGRPWRLGQTEVALGVAGTAALRDERGGVDLDGRPLQVTEAAVADEVAGAADLVRSKASGTPFVLVRGLPPAPVGTGRDLVRPAAQDAFRTGGPTAAEEAVAARRTVRRLDPDRSVPPQALHAAVVAASRAPAPHGTRPWRIVRLRSSTRARLLDAMARRWRADLAADGVAADAVERRIARSDAVLRAAPELLAPFVLLDGAHDYPDRRRRTAERDLFVLSTGAALQNLQVVLAGHGLGAAWISSTAFCAPTVRDVLDLPDSWQPVGMVAVGYPAGPPPRPREPGSSDGLLLER</sequence>
<evidence type="ECO:0000256" key="3">
    <source>
        <dbReference type="ARBA" id="ARBA00022741"/>
    </source>
</evidence>
<evidence type="ECO:0000313" key="12">
    <source>
        <dbReference type="EMBL" id="GGI03904.1"/>
    </source>
</evidence>
<dbReference type="Pfam" id="PF00881">
    <property type="entry name" value="Nitroreductase"/>
    <property type="match status" value="1"/>
</dbReference>
<dbReference type="RefSeq" id="WP_130650868.1">
    <property type="nucleotide sequence ID" value="NZ_BMHA01000002.1"/>
</dbReference>
<evidence type="ECO:0000256" key="7">
    <source>
        <dbReference type="ARBA" id="ARBA00023211"/>
    </source>
</evidence>
<keyword evidence="6" id="KW-0342">GTP-binding</keyword>
<feature type="domain" description="Coenzyme F420:L-glutamate ligase-like" evidence="11">
    <location>
        <begin position="17"/>
        <end position="216"/>
    </location>
</feature>
<dbReference type="Gene3D" id="3.40.109.10">
    <property type="entry name" value="NADH Oxidase"/>
    <property type="match status" value="1"/>
</dbReference>
<evidence type="ECO:0000256" key="9">
    <source>
        <dbReference type="SAM" id="MobiDB-lite"/>
    </source>
</evidence>
<evidence type="ECO:0000256" key="8">
    <source>
        <dbReference type="ARBA" id="ARBA00023268"/>
    </source>
</evidence>
<keyword evidence="7" id="KW-0464">Manganese</keyword>
<evidence type="ECO:0000259" key="10">
    <source>
        <dbReference type="Pfam" id="PF00881"/>
    </source>
</evidence>
<name>A0A8J3A656_9ACTN</name>
<keyword evidence="4" id="KW-0460">Magnesium</keyword>
<keyword evidence="5" id="KW-0630">Potassium</keyword>
<evidence type="ECO:0000256" key="1">
    <source>
        <dbReference type="ARBA" id="ARBA00022598"/>
    </source>
</evidence>
<dbReference type="OrthoDB" id="9788295at2"/>
<reference evidence="12" key="2">
    <citation type="submission" date="2020-09" db="EMBL/GenBank/DDBJ databases">
        <authorList>
            <person name="Sun Q."/>
            <person name="Zhou Y."/>
        </authorList>
    </citation>
    <scope>NUCLEOTIDE SEQUENCE</scope>
    <source>
        <strain evidence="12">CGMCC 1.14988</strain>
    </source>
</reference>
<dbReference type="Proteomes" id="UP000650511">
    <property type="component" value="Unassembled WGS sequence"/>
</dbReference>
<dbReference type="NCBIfam" id="TIGR01916">
    <property type="entry name" value="F420_cofE"/>
    <property type="match status" value="1"/>
</dbReference>
<dbReference type="Gene3D" id="3.30.1330.100">
    <property type="entry name" value="CofE-like"/>
    <property type="match status" value="1"/>
</dbReference>
<keyword evidence="1 12" id="KW-0436">Ligase</keyword>
<protein>
    <submittedName>
        <fullName evidence="12">Coenzyme F420:L-glutamate ligase</fullName>
    </submittedName>
</protein>
<organism evidence="12 13">
    <name type="scientific">Egicoccus halophilus</name>
    <dbReference type="NCBI Taxonomy" id="1670830"/>
    <lineage>
        <taxon>Bacteria</taxon>
        <taxon>Bacillati</taxon>
        <taxon>Actinomycetota</taxon>
        <taxon>Nitriliruptoria</taxon>
        <taxon>Egicoccales</taxon>
        <taxon>Egicoccaceae</taxon>
        <taxon>Egicoccus</taxon>
    </lineage>
</organism>
<dbReference type="InterPro" id="IPR029479">
    <property type="entry name" value="Nitroreductase"/>
</dbReference>
<reference evidence="12" key="1">
    <citation type="journal article" date="2014" name="Int. J. Syst. Evol. Microbiol.">
        <title>Complete genome sequence of Corynebacterium casei LMG S-19264T (=DSM 44701T), isolated from a smear-ripened cheese.</title>
        <authorList>
            <consortium name="US DOE Joint Genome Institute (JGI-PGF)"/>
            <person name="Walter F."/>
            <person name="Albersmeier A."/>
            <person name="Kalinowski J."/>
            <person name="Ruckert C."/>
        </authorList>
    </citation>
    <scope>NUCLEOTIDE SEQUENCE</scope>
    <source>
        <strain evidence="12">CGMCC 1.14988</strain>
    </source>
</reference>
<dbReference type="GO" id="GO:0005525">
    <property type="term" value="F:GTP binding"/>
    <property type="evidence" value="ECO:0007669"/>
    <property type="project" value="UniProtKB-KW"/>
</dbReference>
<dbReference type="AlphaFoldDB" id="A0A8J3A656"/>
<dbReference type="PANTHER" id="PTHR47917:SF1">
    <property type="entry name" value="COENZYME F420:L-GLUTAMATE LIGASE"/>
    <property type="match status" value="1"/>
</dbReference>
<dbReference type="SUPFAM" id="SSF144010">
    <property type="entry name" value="CofE-like"/>
    <property type="match status" value="1"/>
</dbReference>
<dbReference type="PANTHER" id="PTHR47917">
    <property type="match status" value="1"/>
</dbReference>
<dbReference type="Gene3D" id="3.90.1660.10">
    <property type="entry name" value="CofE-like domain"/>
    <property type="match status" value="1"/>
</dbReference>
<feature type="compositionally biased region" description="Basic and acidic residues" evidence="9">
    <location>
        <begin position="428"/>
        <end position="442"/>
    </location>
</feature>
<evidence type="ECO:0000256" key="6">
    <source>
        <dbReference type="ARBA" id="ARBA00023134"/>
    </source>
</evidence>
<evidence type="ECO:0000256" key="2">
    <source>
        <dbReference type="ARBA" id="ARBA00022723"/>
    </source>
</evidence>
<keyword evidence="3" id="KW-0547">Nucleotide-binding</keyword>
<accession>A0A8J3A656</accession>
<dbReference type="GO" id="GO:0016491">
    <property type="term" value="F:oxidoreductase activity"/>
    <property type="evidence" value="ECO:0007669"/>
    <property type="project" value="InterPro"/>
</dbReference>
<dbReference type="InterPro" id="IPR008225">
    <property type="entry name" value="F420-0_g-glutamyl_ligase"/>
</dbReference>
<dbReference type="EMBL" id="BMHA01000002">
    <property type="protein sequence ID" value="GGI03904.1"/>
    <property type="molecule type" value="Genomic_DNA"/>
</dbReference>